<protein>
    <recommendedName>
        <fullName evidence="1">Fido domain-containing protein</fullName>
    </recommendedName>
</protein>
<reference evidence="2 3" key="1">
    <citation type="submission" date="2019-06" db="EMBL/GenBank/DDBJ databases">
        <title>Enrichment of Autotrophic Halophilic Microorganisms from Red Sea Brine Pool Using Microbial Electrosynthesis System.</title>
        <authorList>
            <person name="Alqahtani M.F."/>
            <person name="Bajracharya S."/>
            <person name="Katuri K.P."/>
            <person name="Ali M."/>
            <person name="Saikaly P.E."/>
        </authorList>
    </citation>
    <scope>NUCLEOTIDE SEQUENCE [LARGE SCALE GENOMIC DNA]</scope>
    <source>
        <strain evidence="2">MES6</strain>
    </source>
</reference>
<dbReference type="RefSeq" id="WP_273251367.1">
    <property type="nucleotide sequence ID" value="NZ_VENJ01000036.1"/>
</dbReference>
<evidence type="ECO:0000313" key="3">
    <source>
        <dbReference type="Proteomes" id="UP000483078"/>
    </source>
</evidence>
<evidence type="ECO:0000259" key="1">
    <source>
        <dbReference type="PROSITE" id="PS51459"/>
    </source>
</evidence>
<sequence>MPSNDYHWPDARALLDELEVVMADDGHTITVRDRDAFEAGLARARIMAEYDPDASLAKLAAVMFDGVTTRHALADGNKRAGALSALTLFALNGMYLDVPEMELEQWLRATVAGSATVDALADYFAANVFPDIA</sequence>
<dbReference type="GO" id="GO:0016301">
    <property type="term" value="F:kinase activity"/>
    <property type="evidence" value="ECO:0007669"/>
    <property type="project" value="InterPro"/>
</dbReference>
<proteinExistence type="predicted"/>
<dbReference type="EMBL" id="VENJ01000036">
    <property type="protein sequence ID" value="MTJ06062.1"/>
    <property type="molecule type" value="Genomic_DNA"/>
</dbReference>
<comment type="caution">
    <text evidence="2">The sequence shown here is derived from an EMBL/GenBank/DDBJ whole genome shotgun (WGS) entry which is preliminary data.</text>
</comment>
<evidence type="ECO:0000313" key="2">
    <source>
        <dbReference type="EMBL" id="MTJ06062.1"/>
    </source>
</evidence>
<gene>
    <name evidence="2" type="ORF">FH759_15450</name>
</gene>
<dbReference type="InterPro" id="IPR006440">
    <property type="entry name" value="Doc"/>
</dbReference>
<dbReference type="InterPro" id="IPR003812">
    <property type="entry name" value="Fido"/>
</dbReference>
<dbReference type="PANTHER" id="PTHR39426">
    <property type="entry name" value="HOMOLOGY TO DEATH-ON-CURING PROTEIN OF PHAGE P1"/>
    <property type="match status" value="1"/>
</dbReference>
<accession>A0A7C9LQD9</accession>
<dbReference type="Proteomes" id="UP000483078">
    <property type="component" value="Unassembled WGS sequence"/>
</dbReference>
<dbReference type="PROSITE" id="PS51459">
    <property type="entry name" value="FIDO"/>
    <property type="match status" value="1"/>
</dbReference>
<organism evidence="2 3">
    <name type="scientific">Sediminimonas qiaohouensis</name>
    <dbReference type="NCBI Taxonomy" id="552061"/>
    <lineage>
        <taxon>Bacteria</taxon>
        <taxon>Pseudomonadati</taxon>
        <taxon>Pseudomonadota</taxon>
        <taxon>Alphaproteobacteria</taxon>
        <taxon>Rhodobacterales</taxon>
        <taxon>Roseobacteraceae</taxon>
        <taxon>Sediminimonas</taxon>
    </lineage>
</organism>
<name>A0A7C9LQD9_9RHOB</name>
<dbReference type="Gene3D" id="1.20.120.1870">
    <property type="entry name" value="Fic/DOC protein, Fido domain"/>
    <property type="match status" value="1"/>
</dbReference>
<dbReference type="InterPro" id="IPR053737">
    <property type="entry name" value="Type_II_TA_Toxin"/>
</dbReference>
<dbReference type="PANTHER" id="PTHR39426:SF1">
    <property type="entry name" value="HOMOLOGY TO DEATH-ON-CURING PROTEIN OF PHAGE P1"/>
    <property type="match status" value="1"/>
</dbReference>
<dbReference type="AlphaFoldDB" id="A0A7C9LQD9"/>
<feature type="domain" description="Fido" evidence="1">
    <location>
        <begin position="10"/>
        <end position="126"/>
    </location>
</feature>